<protein>
    <recommendedName>
        <fullName evidence="4">Inclusion membrane protein</fullName>
    </recommendedName>
</protein>
<proteinExistence type="predicted"/>
<feature type="transmembrane region" description="Helical" evidence="1">
    <location>
        <begin position="66"/>
        <end position="87"/>
    </location>
</feature>
<dbReference type="OrthoDB" id="17117at2"/>
<keyword evidence="1" id="KW-0812">Transmembrane</keyword>
<dbReference type="AlphaFoldDB" id="A0A2R8FAI0"/>
<feature type="transmembrane region" description="Helical" evidence="1">
    <location>
        <begin position="31"/>
        <end position="60"/>
    </location>
</feature>
<evidence type="ECO:0000313" key="2">
    <source>
        <dbReference type="EMBL" id="SPN73429.1"/>
    </source>
</evidence>
<dbReference type="NCBIfam" id="NF047333">
    <property type="entry name" value="Chlam_inc_CT214"/>
    <property type="match status" value="1"/>
</dbReference>
<keyword evidence="1" id="KW-1133">Transmembrane helix</keyword>
<dbReference type="Proteomes" id="UP000244926">
    <property type="component" value="Chromosome I"/>
</dbReference>
<evidence type="ECO:0008006" key="4">
    <source>
        <dbReference type="Google" id="ProtNLM"/>
    </source>
</evidence>
<keyword evidence="3" id="KW-1185">Reference proteome</keyword>
<reference evidence="3" key="1">
    <citation type="submission" date="2017-11" db="EMBL/GenBank/DDBJ databases">
        <authorList>
            <person name="Seth-Smith MB H."/>
        </authorList>
    </citation>
    <scope>NUCLEOTIDE SEQUENCE [LARGE SCALE GENOMIC DNA]</scope>
</reference>
<sequence length="508" mass="57436">MSTSFSASILNSEPTEATCLVIRHDKRYVSLALKILAVFATALLVLTVIVAVLVGCHLIVAPMGLAVWGLGASVGCLISTVLIFCLYKKAGTLIKLSRESVGHLTKDESFPGFLKKRGPTERITEVIERTPSRPTTPISDAISEEDDSDSWMIIKSNFYRNDKVDSRSISQRLASLKKEVQLLIKDFSRVSQKDKIKSTIQQLLLPSMLRRGSKDSFFNYLIRLEKVIETYSPSEMVLLFLTEPEIGGGIFKKLLVYESSSGSEKNEIARYLGLINFINLWCYGWFLEEKCIKKISTYNPNLLTDEAKVYLETGNIVQFLLSLQTQELQNQVQACLLKYDIKIFSAKDMASDNPGINILAYLQEEDWLLDIKDSLDRRLRDCKSLVRPSNALFAASVTYHRSKLQKLCEFFELYSKEITGTPFMVLELLFGDKYYQLFIKDLLEKAMPISVWKSLLRPWIMALCCSGIVTQKELEILAKHIQVSLQDLTKGVASGTILDLLLKHTFKA</sequence>
<dbReference type="RefSeq" id="WP_108896397.1">
    <property type="nucleotide sequence ID" value="NZ_LT993738.1"/>
</dbReference>
<dbReference type="EMBL" id="LT993738">
    <property type="protein sequence ID" value="SPN73429.1"/>
    <property type="molecule type" value="Genomic_DNA"/>
</dbReference>
<dbReference type="KEGG" id="csee:C10C_0255"/>
<accession>A0A2R8FAI0</accession>
<organism evidence="2 3">
    <name type="scientific">Chlamydia serpentis</name>
    <dbReference type="NCBI Taxonomy" id="1967782"/>
    <lineage>
        <taxon>Bacteria</taxon>
        <taxon>Pseudomonadati</taxon>
        <taxon>Chlamydiota</taxon>
        <taxon>Chlamydiia</taxon>
        <taxon>Chlamydiales</taxon>
        <taxon>Chlamydiaceae</taxon>
        <taxon>Chlamydia/Chlamydophila group</taxon>
        <taxon>Chlamydia</taxon>
    </lineage>
</organism>
<keyword evidence="1" id="KW-0472">Membrane</keyword>
<evidence type="ECO:0000256" key="1">
    <source>
        <dbReference type="SAM" id="Phobius"/>
    </source>
</evidence>
<name>A0A2R8FAI0_9CHLA</name>
<evidence type="ECO:0000313" key="3">
    <source>
        <dbReference type="Proteomes" id="UP000244926"/>
    </source>
</evidence>
<gene>
    <name evidence="2" type="ORF">C10C_0255</name>
</gene>